<accession>A0A7S4QC83</accession>
<dbReference type="SUPFAM" id="SSF81324">
    <property type="entry name" value="Voltage-gated potassium channels"/>
    <property type="match status" value="1"/>
</dbReference>
<dbReference type="InterPro" id="IPR005821">
    <property type="entry name" value="Ion_trans_dom"/>
</dbReference>
<dbReference type="EMBL" id="HBNR01025652">
    <property type="protein sequence ID" value="CAE4577702.1"/>
    <property type="molecule type" value="Transcribed_RNA"/>
</dbReference>
<evidence type="ECO:0000256" key="10">
    <source>
        <dbReference type="ARBA" id="ARBA00023065"/>
    </source>
</evidence>
<proteinExistence type="predicted"/>
<keyword evidence="13" id="KW-0407">Ion channel</keyword>
<dbReference type="Gene3D" id="1.20.120.350">
    <property type="entry name" value="Voltage-gated potassium channels. Chain C"/>
    <property type="match status" value="1"/>
</dbReference>
<dbReference type="InterPro" id="IPR018247">
    <property type="entry name" value="EF_Hand_1_Ca_BS"/>
</dbReference>
<keyword evidence="9 16" id="KW-1133">Transmembrane helix</keyword>
<feature type="transmembrane region" description="Helical" evidence="16">
    <location>
        <begin position="438"/>
        <end position="463"/>
    </location>
</feature>
<evidence type="ECO:0000256" key="5">
    <source>
        <dbReference type="ARBA" id="ARBA00022673"/>
    </source>
</evidence>
<feature type="coiled-coil region" evidence="14">
    <location>
        <begin position="17"/>
        <end position="44"/>
    </location>
</feature>
<dbReference type="InterPro" id="IPR027359">
    <property type="entry name" value="Volt_channel_dom_sf"/>
</dbReference>
<keyword evidence="6 16" id="KW-0812">Transmembrane</keyword>
<evidence type="ECO:0000256" key="8">
    <source>
        <dbReference type="ARBA" id="ARBA00022882"/>
    </source>
</evidence>
<dbReference type="InterPro" id="IPR050599">
    <property type="entry name" value="VDCC_alpha-1_subunit"/>
</dbReference>
<feature type="domain" description="EF-hand" evidence="17">
    <location>
        <begin position="636"/>
        <end position="671"/>
    </location>
</feature>
<dbReference type="InterPro" id="IPR002048">
    <property type="entry name" value="EF_hand_dom"/>
</dbReference>
<evidence type="ECO:0000259" key="17">
    <source>
        <dbReference type="PROSITE" id="PS50222"/>
    </source>
</evidence>
<keyword evidence="2" id="KW-0813">Transport</keyword>
<protein>
    <recommendedName>
        <fullName evidence="17">EF-hand domain-containing protein</fullName>
    </recommendedName>
</protein>
<dbReference type="GO" id="GO:0098703">
    <property type="term" value="P:calcium ion import across plasma membrane"/>
    <property type="evidence" value="ECO:0007669"/>
    <property type="project" value="TreeGrafter"/>
</dbReference>
<dbReference type="Gene3D" id="1.10.287.70">
    <property type="match status" value="1"/>
</dbReference>
<feature type="transmembrane region" description="Helical" evidence="16">
    <location>
        <begin position="376"/>
        <end position="398"/>
    </location>
</feature>
<keyword evidence="10" id="KW-0406">Ion transport</keyword>
<dbReference type="GO" id="GO:0005509">
    <property type="term" value="F:calcium ion binding"/>
    <property type="evidence" value="ECO:0007669"/>
    <property type="project" value="InterPro"/>
</dbReference>
<evidence type="ECO:0000313" key="18">
    <source>
        <dbReference type="EMBL" id="CAE4577702.1"/>
    </source>
</evidence>
<keyword evidence="8" id="KW-0851">Voltage-gated channel</keyword>
<dbReference type="PANTHER" id="PTHR45628:SF7">
    <property type="entry name" value="VOLTAGE-DEPENDENT CALCIUM CHANNEL TYPE A SUBUNIT ALPHA-1"/>
    <property type="match status" value="1"/>
</dbReference>
<organism evidence="18">
    <name type="scientific">Alexandrium monilatum</name>
    <dbReference type="NCBI Taxonomy" id="311494"/>
    <lineage>
        <taxon>Eukaryota</taxon>
        <taxon>Sar</taxon>
        <taxon>Alveolata</taxon>
        <taxon>Dinophyceae</taxon>
        <taxon>Gonyaulacales</taxon>
        <taxon>Pyrocystaceae</taxon>
        <taxon>Alexandrium</taxon>
    </lineage>
</organism>
<evidence type="ECO:0000256" key="15">
    <source>
        <dbReference type="SAM" id="MobiDB-lite"/>
    </source>
</evidence>
<evidence type="ECO:0000256" key="16">
    <source>
        <dbReference type="SAM" id="Phobius"/>
    </source>
</evidence>
<dbReference type="SUPFAM" id="SSF47473">
    <property type="entry name" value="EF-hand"/>
    <property type="match status" value="1"/>
</dbReference>
<evidence type="ECO:0000256" key="2">
    <source>
        <dbReference type="ARBA" id="ARBA00022448"/>
    </source>
</evidence>
<feature type="transmembrane region" description="Helical" evidence="16">
    <location>
        <begin position="514"/>
        <end position="540"/>
    </location>
</feature>
<dbReference type="PANTHER" id="PTHR45628">
    <property type="entry name" value="VOLTAGE-DEPENDENT CALCIUM CHANNEL TYPE A SUBUNIT ALPHA-1"/>
    <property type="match status" value="1"/>
</dbReference>
<dbReference type="GO" id="GO:0005891">
    <property type="term" value="C:voltage-gated calcium channel complex"/>
    <property type="evidence" value="ECO:0007669"/>
    <property type="project" value="TreeGrafter"/>
</dbReference>
<reference evidence="18" key="1">
    <citation type="submission" date="2021-01" db="EMBL/GenBank/DDBJ databases">
        <authorList>
            <person name="Corre E."/>
            <person name="Pelletier E."/>
            <person name="Niang G."/>
            <person name="Scheremetjew M."/>
            <person name="Finn R."/>
            <person name="Kale V."/>
            <person name="Holt S."/>
            <person name="Cochrane G."/>
            <person name="Meng A."/>
            <person name="Brown T."/>
            <person name="Cohen L."/>
        </authorList>
    </citation>
    <scope>NUCLEOTIDE SEQUENCE</scope>
    <source>
        <strain evidence="18">CCMP3105</strain>
    </source>
</reference>
<sequence length="700" mass="78858">MPRMVVGAVQQEGPPEVLSLQRLLRAIEGEFARLRDKSVQLQQEKSELLGLLGNDKGLSVIQQVRPADGDLGDISAPCLTARSRASREPEALETRSTWARSRGDRIRQPTREQLETRWVWSPPSQVADKAGDAPRTLSVRTAVLSTSGKACDSSLLMGTTRPEQIIKDMGRPDIPSSFFDQLLDQFQRLDTERKGCLSTEECHAVVAKWEAQMYGHTQHDPRRVCQSLQIINCLYGGGRSSSSMEIPATLALETFLRFMVDDHAGDSIIYMKKAFTCEAADFLSAQARQHIADRHKNDQDPQPTGWQAFLLNTLPPMVILTNALVLGLQADIATEARLWDFVESGFFAFYLLEFLLKMKLLGFVRYFRGNDGYWNFFDVLCLMLSLMDVVFTILKAVLSSTELFSSGPTNMMKVLRLARLARIIRSFRYKLFSDLKTMVLGVLSGARVLFWAIILFFLCIYIVGVFMRELVGDEVIEFSNVPAAMFSVFRCFTDGCSGYTGTPLHESLRRDYGAVFMVGYILMFLVVTVGVFNLIMAIFIDNVVSTNTKRKQQDLGMREQEMKVGIEEMVCGLLKNVSPKRGQLNRHTREDLLARSLSCASKMAQIRQERMVISRELFNTWLTDPDVLSLLEEVDVDTATKAEIFDVCDVDKSGSLTPDELVSGLMRLRGPISKCDVIAIRLKVRYLTKMLEDIHTKIGM</sequence>
<feature type="transmembrane region" description="Helical" evidence="16">
    <location>
        <begin position="338"/>
        <end position="356"/>
    </location>
</feature>
<keyword evidence="5" id="KW-0107">Calcium channel</keyword>
<gene>
    <name evidence="18" type="ORF">AMON00008_LOCUS17279</name>
</gene>
<evidence type="ECO:0000256" key="14">
    <source>
        <dbReference type="SAM" id="Coils"/>
    </source>
</evidence>
<evidence type="ECO:0000256" key="6">
    <source>
        <dbReference type="ARBA" id="ARBA00022692"/>
    </source>
</evidence>
<dbReference type="InterPro" id="IPR011992">
    <property type="entry name" value="EF-hand-dom_pair"/>
</dbReference>
<evidence type="ECO:0000256" key="3">
    <source>
        <dbReference type="ARBA" id="ARBA00022553"/>
    </source>
</evidence>
<name>A0A7S4QC83_9DINO</name>
<keyword evidence="12" id="KW-0325">Glycoprotein</keyword>
<dbReference type="Pfam" id="PF00520">
    <property type="entry name" value="Ion_trans"/>
    <property type="match status" value="1"/>
</dbReference>
<keyword evidence="7" id="KW-0106">Calcium</keyword>
<evidence type="ECO:0000256" key="9">
    <source>
        <dbReference type="ARBA" id="ARBA00022989"/>
    </source>
</evidence>
<dbReference type="PROSITE" id="PS50222">
    <property type="entry name" value="EF_HAND_2"/>
    <property type="match status" value="1"/>
</dbReference>
<evidence type="ECO:0000256" key="7">
    <source>
        <dbReference type="ARBA" id="ARBA00022837"/>
    </source>
</evidence>
<evidence type="ECO:0000256" key="4">
    <source>
        <dbReference type="ARBA" id="ARBA00022568"/>
    </source>
</evidence>
<evidence type="ECO:0000256" key="13">
    <source>
        <dbReference type="ARBA" id="ARBA00023303"/>
    </source>
</evidence>
<evidence type="ECO:0000256" key="1">
    <source>
        <dbReference type="ARBA" id="ARBA00004141"/>
    </source>
</evidence>
<feature type="transmembrane region" description="Helical" evidence="16">
    <location>
        <begin position="306"/>
        <end position="326"/>
    </location>
</feature>
<keyword evidence="3" id="KW-0597">Phosphoprotein</keyword>
<keyword evidence="14" id="KW-0175">Coiled coil</keyword>
<evidence type="ECO:0000256" key="11">
    <source>
        <dbReference type="ARBA" id="ARBA00023136"/>
    </source>
</evidence>
<feature type="region of interest" description="Disordered" evidence="15">
    <location>
        <begin position="85"/>
        <end position="105"/>
    </location>
</feature>
<keyword evidence="4" id="KW-0109">Calcium transport</keyword>
<dbReference type="PROSITE" id="PS00018">
    <property type="entry name" value="EF_HAND_1"/>
    <property type="match status" value="1"/>
</dbReference>
<keyword evidence="11 16" id="KW-0472">Membrane</keyword>
<dbReference type="AlphaFoldDB" id="A0A7S4QC83"/>
<comment type="subcellular location">
    <subcellularLocation>
        <location evidence="1">Membrane</location>
        <topology evidence="1">Multi-pass membrane protein</topology>
    </subcellularLocation>
</comment>
<evidence type="ECO:0000256" key="12">
    <source>
        <dbReference type="ARBA" id="ARBA00023180"/>
    </source>
</evidence>
<dbReference type="GO" id="GO:0008331">
    <property type="term" value="F:high voltage-gated calcium channel activity"/>
    <property type="evidence" value="ECO:0007669"/>
    <property type="project" value="TreeGrafter"/>
</dbReference>